<dbReference type="RefSeq" id="WP_072371174.1">
    <property type="nucleotide sequence ID" value="NZ_FNXB01000004.1"/>
</dbReference>
<evidence type="ECO:0000313" key="1">
    <source>
        <dbReference type="EMBL" id="SEH51392.1"/>
    </source>
</evidence>
<protein>
    <recommendedName>
        <fullName evidence="5">Tail assembly chaperone</fullName>
    </recommendedName>
</protein>
<reference evidence="1" key="3">
    <citation type="submission" date="2016-10" db="EMBL/GenBank/DDBJ databases">
        <authorList>
            <person name="de Groot N.N."/>
        </authorList>
    </citation>
    <scope>NUCLEOTIDE SEQUENCE [LARGE SCALE GENOMIC DNA]</scope>
    <source>
        <strain evidence="1">CCBAU85039</strain>
    </source>
</reference>
<organism evidence="1 3">
    <name type="scientific">Rhizobium tibeticum</name>
    <dbReference type="NCBI Taxonomy" id="501024"/>
    <lineage>
        <taxon>Bacteria</taxon>
        <taxon>Pseudomonadati</taxon>
        <taxon>Pseudomonadota</taxon>
        <taxon>Alphaproteobacteria</taxon>
        <taxon>Hyphomicrobiales</taxon>
        <taxon>Rhizobiaceae</taxon>
        <taxon>Rhizobium/Agrobacterium group</taxon>
        <taxon>Rhizobium</taxon>
    </lineage>
</organism>
<sequence>MSALAQAKAHFTGHTRQSVDVPEWGAEGKPLRVFYGAMTVAQRRKVWRDEEGKVVDGNTACVRAILFQAFDKDGKRLFDDMDEHALTHEVDSEVVSRVGAVILGFVKGEPVKADKQVDDAKNG</sequence>
<dbReference type="OrthoDB" id="7858389at2"/>
<reference evidence="3" key="2">
    <citation type="submission" date="2016-10" db="EMBL/GenBank/DDBJ databases">
        <authorList>
            <person name="Wibberg D."/>
        </authorList>
    </citation>
    <scope>NUCLEOTIDE SEQUENCE [LARGE SCALE GENOMIC DNA]</scope>
</reference>
<dbReference type="EMBL" id="FNXB01000004">
    <property type="protein sequence ID" value="SEH51392.1"/>
    <property type="molecule type" value="Genomic_DNA"/>
</dbReference>
<evidence type="ECO:0000313" key="2">
    <source>
        <dbReference type="EMBL" id="SEN05302.1"/>
    </source>
</evidence>
<dbReference type="STRING" id="501024.RTCCBAU85039_0838"/>
<dbReference type="Proteomes" id="UP000183063">
    <property type="component" value="Unassembled WGS sequence"/>
</dbReference>
<name>A0A1H8DDD8_9HYPH</name>
<dbReference type="Proteomes" id="UP000198939">
    <property type="component" value="Unassembled WGS sequence"/>
</dbReference>
<reference evidence="2 4" key="1">
    <citation type="submission" date="2016-10" db="EMBL/GenBank/DDBJ databases">
        <authorList>
            <person name="Varghese N."/>
            <person name="Submissions S."/>
        </authorList>
    </citation>
    <scope>NUCLEOTIDE SEQUENCE [LARGE SCALE GENOMIC DNA]</scope>
    <source>
        <strain evidence="2 4">CGMCC 1.7071</strain>
    </source>
</reference>
<evidence type="ECO:0000313" key="4">
    <source>
        <dbReference type="Proteomes" id="UP000198939"/>
    </source>
</evidence>
<keyword evidence="4" id="KW-1185">Reference proteome</keyword>
<proteinExistence type="predicted"/>
<accession>A0A1H8DDD8</accession>
<gene>
    <name evidence="1" type="ORF">RTCCBAU85039_0838</name>
    <name evidence="2" type="ORF">SAMN05216228_100217</name>
</gene>
<evidence type="ECO:0008006" key="5">
    <source>
        <dbReference type="Google" id="ProtNLM"/>
    </source>
</evidence>
<dbReference type="EMBL" id="FOCV01000002">
    <property type="protein sequence ID" value="SEN05302.1"/>
    <property type="molecule type" value="Genomic_DNA"/>
</dbReference>
<evidence type="ECO:0000313" key="3">
    <source>
        <dbReference type="Proteomes" id="UP000183063"/>
    </source>
</evidence>
<dbReference type="AlphaFoldDB" id="A0A1H8DDD8"/>